<keyword evidence="2" id="KW-1185">Reference proteome</keyword>
<sequence length="74" mass="8129">MVFQPLPSIPADVGFIEQLLGGIPNRLECGLSGSVGRIIFLTDNALYFCELDLERLVSGKDFLDFVIARLRDSG</sequence>
<dbReference type="Proteomes" id="UP000268891">
    <property type="component" value="Unassembled WGS sequence"/>
</dbReference>
<name>A0ACD2EQE8_9MYCO</name>
<evidence type="ECO:0000313" key="1">
    <source>
        <dbReference type="EMBL" id="RRR47152.1"/>
    </source>
</evidence>
<dbReference type="EMBL" id="RRZR01000007">
    <property type="protein sequence ID" value="RRR47152.1"/>
    <property type="molecule type" value="Genomic_DNA"/>
</dbReference>
<protein>
    <submittedName>
        <fullName evidence="1">Uncharacterized protein</fullName>
    </submittedName>
</protein>
<organism evidence="1 2">
    <name type="scientific">Mycolicibacter terrae</name>
    <dbReference type="NCBI Taxonomy" id="1788"/>
    <lineage>
        <taxon>Bacteria</taxon>
        <taxon>Bacillati</taxon>
        <taxon>Actinomycetota</taxon>
        <taxon>Actinomycetes</taxon>
        <taxon>Mycobacteriales</taxon>
        <taxon>Mycobacteriaceae</taxon>
        <taxon>Mycolicibacter</taxon>
    </lineage>
</organism>
<reference evidence="1" key="1">
    <citation type="submission" date="2018-11" db="EMBL/GenBank/DDBJ databases">
        <authorList>
            <person name="Sattar A."/>
            <person name="Zunita Z."/>
            <person name="Jalila A."/>
            <person name="Saleha A.A."/>
        </authorList>
    </citation>
    <scope>NUCLEOTIDE SEQUENCE</scope>
    <source>
        <strain evidence="1">F12-74</strain>
    </source>
</reference>
<gene>
    <name evidence="1" type="ORF">EHH44_06085</name>
</gene>
<proteinExistence type="predicted"/>
<accession>A0ACD2EQE8</accession>
<evidence type="ECO:0000313" key="2">
    <source>
        <dbReference type="Proteomes" id="UP000268891"/>
    </source>
</evidence>
<comment type="caution">
    <text evidence="1">The sequence shown here is derived from an EMBL/GenBank/DDBJ whole genome shotgun (WGS) entry which is preliminary data.</text>
</comment>